<dbReference type="EMBL" id="AXCN02001888">
    <property type="status" value="NOT_ANNOTATED_CDS"/>
    <property type="molecule type" value="Genomic_DNA"/>
</dbReference>
<dbReference type="InterPro" id="IPR053233">
    <property type="entry name" value="ABRA-related"/>
</dbReference>
<keyword evidence="5" id="KW-1185">Reference proteome</keyword>
<feature type="coiled-coil region" evidence="1">
    <location>
        <begin position="628"/>
        <end position="655"/>
    </location>
</feature>
<keyword evidence="1" id="KW-0175">Coiled coil</keyword>
<dbReference type="InterPro" id="IPR001202">
    <property type="entry name" value="WW_dom"/>
</dbReference>
<feature type="region of interest" description="Disordered" evidence="2">
    <location>
        <begin position="368"/>
        <end position="418"/>
    </location>
</feature>
<feature type="compositionally biased region" description="Basic and acidic residues" evidence="2">
    <location>
        <begin position="368"/>
        <end position="377"/>
    </location>
</feature>
<feature type="coiled-coil region" evidence="1">
    <location>
        <begin position="464"/>
        <end position="507"/>
    </location>
</feature>
<name>A0A182QSW4_9DIPT</name>
<feature type="region of interest" description="Disordered" evidence="2">
    <location>
        <begin position="129"/>
        <end position="171"/>
    </location>
</feature>
<dbReference type="InterPro" id="IPR036020">
    <property type="entry name" value="WW_dom_sf"/>
</dbReference>
<dbReference type="SMART" id="SM00456">
    <property type="entry name" value="WW"/>
    <property type="match status" value="1"/>
</dbReference>
<proteinExistence type="predicted"/>
<feature type="compositionally biased region" description="Acidic residues" evidence="2">
    <location>
        <begin position="378"/>
        <end position="396"/>
    </location>
</feature>
<dbReference type="PROSITE" id="PS50020">
    <property type="entry name" value="WW_DOMAIN_2"/>
    <property type="match status" value="1"/>
</dbReference>
<evidence type="ECO:0000256" key="1">
    <source>
        <dbReference type="SAM" id="Coils"/>
    </source>
</evidence>
<feature type="compositionally biased region" description="Low complexity" evidence="2">
    <location>
        <begin position="404"/>
        <end position="418"/>
    </location>
</feature>
<feature type="domain" description="WW" evidence="3">
    <location>
        <begin position="60"/>
        <end position="94"/>
    </location>
</feature>
<feature type="compositionally biased region" description="Polar residues" evidence="2">
    <location>
        <begin position="312"/>
        <end position="326"/>
    </location>
</feature>
<dbReference type="PANTHER" id="PTHR21715:SF0">
    <property type="entry name" value="RH04127P"/>
    <property type="match status" value="1"/>
</dbReference>
<evidence type="ECO:0000313" key="5">
    <source>
        <dbReference type="Proteomes" id="UP000075886"/>
    </source>
</evidence>
<dbReference type="PANTHER" id="PTHR21715">
    <property type="entry name" value="RH04127P"/>
    <property type="match status" value="1"/>
</dbReference>
<evidence type="ECO:0000259" key="3">
    <source>
        <dbReference type="PROSITE" id="PS50020"/>
    </source>
</evidence>
<dbReference type="Gene3D" id="3.30.1470.10">
    <property type="entry name" value="Photosystem I PsaD, reaction center subunit II"/>
    <property type="match status" value="1"/>
</dbReference>
<feature type="compositionally biased region" description="Low complexity" evidence="2">
    <location>
        <begin position="771"/>
        <end position="803"/>
    </location>
</feature>
<feature type="region of interest" description="Disordered" evidence="2">
    <location>
        <begin position="199"/>
        <end position="223"/>
    </location>
</feature>
<evidence type="ECO:0000256" key="2">
    <source>
        <dbReference type="SAM" id="MobiDB-lite"/>
    </source>
</evidence>
<feature type="compositionally biased region" description="Low complexity" evidence="2">
    <location>
        <begin position="139"/>
        <end position="156"/>
    </location>
</feature>
<dbReference type="AlphaFoldDB" id="A0A182QSW4"/>
<accession>A0A182QSW4</accession>
<reference evidence="4" key="2">
    <citation type="submission" date="2020-05" db="UniProtKB">
        <authorList>
            <consortium name="EnsemblMetazoa"/>
        </authorList>
    </citation>
    <scope>IDENTIFICATION</scope>
    <source>
        <strain evidence="4">FAR1</strain>
    </source>
</reference>
<feature type="compositionally biased region" description="Polar residues" evidence="2">
    <location>
        <begin position="746"/>
        <end position="755"/>
    </location>
</feature>
<feature type="coiled-coil region" evidence="1">
    <location>
        <begin position="572"/>
        <end position="599"/>
    </location>
</feature>
<dbReference type="Pfam" id="PF00397">
    <property type="entry name" value="WW"/>
    <property type="match status" value="1"/>
</dbReference>
<feature type="region of interest" description="Disordered" evidence="2">
    <location>
        <begin position="746"/>
        <end position="803"/>
    </location>
</feature>
<dbReference type="STRING" id="69004.A0A182QSW4"/>
<dbReference type="SUPFAM" id="SSF51045">
    <property type="entry name" value="WW domain"/>
    <property type="match status" value="1"/>
</dbReference>
<dbReference type="Proteomes" id="UP000075886">
    <property type="component" value="Unassembled WGS sequence"/>
</dbReference>
<feature type="region of interest" description="Disordered" evidence="2">
    <location>
        <begin position="292"/>
        <end position="334"/>
    </location>
</feature>
<organism evidence="4 5">
    <name type="scientific">Anopheles farauti</name>
    <dbReference type="NCBI Taxonomy" id="69004"/>
    <lineage>
        <taxon>Eukaryota</taxon>
        <taxon>Metazoa</taxon>
        <taxon>Ecdysozoa</taxon>
        <taxon>Arthropoda</taxon>
        <taxon>Hexapoda</taxon>
        <taxon>Insecta</taxon>
        <taxon>Pterygota</taxon>
        <taxon>Neoptera</taxon>
        <taxon>Endopterygota</taxon>
        <taxon>Diptera</taxon>
        <taxon>Nematocera</taxon>
        <taxon>Culicoidea</taxon>
        <taxon>Culicidae</taxon>
        <taxon>Anophelinae</taxon>
        <taxon>Anopheles</taxon>
    </lineage>
</organism>
<evidence type="ECO:0000313" key="4">
    <source>
        <dbReference type="EnsemblMetazoa" id="AFAF016160-PA"/>
    </source>
</evidence>
<protein>
    <recommendedName>
        <fullName evidence="3">WW domain-containing protein</fullName>
    </recommendedName>
</protein>
<dbReference type="PROSITE" id="PS01159">
    <property type="entry name" value="WW_DOMAIN_1"/>
    <property type="match status" value="1"/>
</dbReference>
<dbReference type="CDD" id="cd00201">
    <property type="entry name" value="WW"/>
    <property type="match status" value="1"/>
</dbReference>
<feature type="region of interest" description="Disordered" evidence="2">
    <location>
        <begin position="663"/>
        <end position="696"/>
    </location>
</feature>
<dbReference type="EnsemblMetazoa" id="AFAF016160-RA">
    <property type="protein sequence ID" value="AFAF016160-PA"/>
    <property type="gene ID" value="AFAF016160"/>
</dbReference>
<reference evidence="5" key="1">
    <citation type="submission" date="2014-01" db="EMBL/GenBank/DDBJ databases">
        <title>The Genome Sequence of Anopheles farauti FAR1 (V2).</title>
        <authorList>
            <consortium name="The Broad Institute Genomics Platform"/>
            <person name="Neafsey D.E."/>
            <person name="Besansky N."/>
            <person name="Howell P."/>
            <person name="Walton C."/>
            <person name="Young S.K."/>
            <person name="Zeng Q."/>
            <person name="Gargeya S."/>
            <person name="Fitzgerald M."/>
            <person name="Haas B."/>
            <person name="Abouelleil A."/>
            <person name="Allen A.W."/>
            <person name="Alvarado L."/>
            <person name="Arachchi H.M."/>
            <person name="Berlin A.M."/>
            <person name="Chapman S.B."/>
            <person name="Gainer-Dewar J."/>
            <person name="Goldberg J."/>
            <person name="Griggs A."/>
            <person name="Gujja S."/>
            <person name="Hansen M."/>
            <person name="Howarth C."/>
            <person name="Imamovic A."/>
            <person name="Ireland A."/>
            <person name="Larimer J."/>
            <person name="McCowan C."/>
            <person name="Murphy C."/>
            <person name="Pearson M."/>
            <person name="Poon T.W."/>
            <person name="Priest M."/>
            <person name="Roberts A."/>
            <person name="Saif S."/>
            <person name="Shea T."/>
            <person name="Sisk P."/>
            <person name="Sykes S."/>
            <person name="Wortman J."/>
            <person name="Nusbaum C."/>
            <person name="Birren B."/>
        </authorList>
    </citation>
    <scope>NUCLEOTIDE SEQUENCE [LARGE SCALE GENOMIC DNA]</scope>
    <source>
        <strain evidence="5">FAR1</strain>
    </source>
</reference>
<dbReference type="VEuPathDB" id="VectorBase:AFAF016160"/>
<feature type="compositionally biased region" description="Basic and acidic residues" evidence="2">
    <location>
        <begin position="297"/>
        <end position="309"/>
    </location>
</feature>
<feature type="compositionally biased region" description="Polar residues" evidence="2">
    <location>
        <begin position="209"/>
        <end position="220"/>
    </location>
</feature>
<sequence length="1247" mass="140427">MLLIMASPSAVAGFTQPDEEIFYSTYEPTKEEIIEYAVKIGIDPDKEANLTYLARQGLLHPLPENWKPCYSKQVKAYYYYDRITKKSQWEHPIDVLYRTKVIEARKALSHDPSDSTSFVDSGFRSLKSNHAGANLSQHPQPSSPASALPAASIPDSGCGPIKPQQVKTNNHDADDAAKFDDCCIQYSVQEYDGGVTAAQVHDESDSNKENNSQEGGQSMAKTKGAGTETALVLAKKIAFIAGAGVHDIRTEFTDSGRSIVSGKMDQSSFHGFTITGTGSQFLKSNNKKLELGTLEPGRGKSESEMKGILRDTSLTYVRSKGTPNEDSGTDERKSVRFDIDIGVAYTAHETGAEMYDDEDDDARDDSVIVRTNVKDNDDTNADADDDDRLEEQEDELSADREEQQVSSTETSQQDSEQSVGVVFAITNDLKVNSTVPKPANSGATDDCDDVDSLRLLRKSIGQERARYKTKLEAELRSLAELEEINIQNELTKERRQYEELLTIEKQRLKDQHQKNVDEVREFYQIKLGEMKADYEEENAKEYAVYQETLREEFDRRVKEVTDTHRATMATLQKNHDEIVEELERDLKMEEELLKKEHSTNLTEIKIKLNHELEMERQRMRETGEDRLYEKVRCEKRLLEDKYKCLKEKYTRLKTDVRISLERRKKRREQQQAQQQQHSLLSNSCETDERTNSKPLPSYVYEMAKGISGPSSINTLATSDKSSLSNPSQTAASKRLLGTGAGYALESQANPPNCNGTGKGDQRKSTFILSHNNNNGNVVNNNKSSNIINNKSNNKNQVDDSSQSEARYPKHYFQVRNIFASAQHDDNFSSDSEFNKISYEHGGGVENSCSSSQAGGATTVARPKRRIFTKTKSSSTSKLNSIKLERDAGVTRPCTPVENLRIQLKKLEELEDQIPDCNLDAPYHLRYPFVNNINQIDNSKTTTNVRDQGGKAVAGAITTTDNSELEFFKHRILLERDSVMRAKESLRAQKNLFKSKQRDISVKHAIKNKQTMDQMFNEEKELAEMEVSLHRTRALLGEKVIRLRHLENSLQKLSEKTDHPIRHHGTTIDMALKPKETLSDLSSYSSSGFSSTDIPTTEHHCSGLRARVAPANVDTNETLMYLRHLHAEIQEIWTLLNSNTGAPPPAAALAEMDFLNNTTGTLSGKHYFDMVLPPKPITPTFNQSASVAHSMGPQQKQPTVNHVQNQHHYTVTLLEKTRELKNWLQKAKSEHEKLEKQSLGCPEIAMTK</sequence>
<feature type="region of interest" description="Disordered" evidence="2">
    <location>
        <begin position="711"/>
        <end position="730"/>
    </location>
</feature>